<dbReference type="Pfam" id="PF00672">
    <property type="entry name" value="HAMP"/>
    <property type="match status" value="1"/>
</dbReference>
<evidence type="ECO:0000313" key="10">
    <source>
        <dbReference type="Proteomes" id="UP000197535"/>
    </source>
</evidence>
<dbReference type="SMART" id="SM00304">
    <property type="entry name" value="HAMP"/>
    <property type="match status" value="1"/>
</dbReference>
<dbReference type="FunFam" id="1.10.287.950:FF:000001">
    <property type="entry name" value="Methyl-accepting chemotaxis sensory transducer"/>
    <property type="match status" value="1"/>
</dbReference>
<dbReference type="GO" id="GO:0005886">
    <property type="term" value="C:plasma membrane"/>
    <property type="evidence" value="ECO:0007669"/>
    <property type="project" value="TreeGrafter"/>
</dbReference>
<comment type="caution">
    <text evidence="9">The sequence shown here is derived from an EMBL/GenBank/DDBJ whole genome shotgun (WGS) entry which is preliminary data.</text>
</comment>
<keyword evidence="10" id="KW-1185">Reference proteome</keyword>
<dbReference type="Proteomes" id="UP000197535">
    <property type="component" value="Unassembled WGS sequence"/>
</dbReference>
<keyword evidence="6" id="KW-1133">Transmembrane helix</keyword>
<dbReference type="PROSITE" id="PS50111">
    <property type="entry name" value="CHEMOTAXIS_TRANSDUC_2"/>
    <property type="match status" value="1"/>
</dbReference>
<dbReference type="CDD" id="cd06225">
    <property type="entry name" value="HAMP"/>
    <property type="match status" value="1"/>
</dbReference>
<evidence type="ECO:0000256" key="1">
    <source>
        <dbReference type="ARBA" id="ARBA00004370"/>
    </source>
</evidence>
<protein>
    <submittedName>
        <fullName evidence="9">Chemotaxis protein</fullName>
    </submittedName>
</protein>
<dbReference type="GO" id="GO:0006935">
    <property type="term" value="P:chemotaxis"/>
    <property type="evidence" value="ECO:0007669"/>
    <property type="project" value="InterPro"/>
</dbReference>
<proteinExistence type="inferred from homology"/>
<dbReference type="GO" id="GO:0007165">
    <property type="term" value="P:signal transduction"/>
    <property type="evidence" value="ECO:0007669"/>
    <property type="project" value="UniProtKB-KW"/>
</dbReference>
<dbReference type="EMBL" id="LSTO01000001">
    <property type="protein sequence ID" value="OWW22011.1"/>
    <property type="molecule type" value="Genomic_DNA"/>
</dbReference>
<feature type="domain" description="Methyl-accepting transducer" evidence="7">
    <location>
        <begin position="262"/>
        <end position="491"/>
    </location>
</feature>
<comment type="subcellular location">
    <subcellularLocation>
        <location evidence="1">Membrane</location>
    </subcellularLocation>
</comment>
<dbReference type="PROSITE" id="PS50885">
    <property type="entry name" value="HAMP"/>
    <property type="match status" value="1"/>
</dbReference>
<dbReference type="CDD" id="cd11386">
    <property type="entry name" value="MCP_signal"/>
    <property type="match status" value="1"/>
</dbReference>
<dbReference type="Gene3D" id="1.10.287.950">
    <property type="entry name" value="Methyl-accepting chemotaxis protein"/>
    <property type="match status" value="1"/>
</dbReference>
<keyword evidence="4" id="KW-0807">Transducer</keyword>
<feature type="compositionally biased region" description="Low complexity" evidence="5">
    <location>
        <begin position="528"/>
        <end position="552"/>
    </location>
</feature>
<dbReference type="InterPro" id="IPR024478">
    <property type="entry name" value="HlyB_4HB_MCP"/>
</dbReference>
<organism evidence="9 10">
    <name type="scientific">Noviherbaspirillum denitrificans</name>
    <dbReference type="NCBI Taxonomy" id="1968433"/>
    <lineage>
        <taxon>Bacteria</taxon>
        <taxon>Pseudomonadati</taxon>
        <taxon>Pseudomonadota</taxon>
        <taxon>Betaproteobacteria</taxon>
        <taxon>Burkholderiales</taxon>
        <taxon>Oxalobacteraceae</taxon>
        <taxon>Noviherbaspirillum</taxon>
    </lineage>
</organism>
<sequence length="566" mass="59343">MNIGARLGFGFGLVLVLLVVLAAASLSRMSTIHLSLEKIINENNVVIKELNDMRQSVMLVAVAVRNVSVMTNEDEVNAEIKHISAANTEYQESAAALSKLITDATAKAALAKIETARAATAPGVDKAITLAKKQGDVIPVLLSSVVPHQRTWLEAIDEMISQQQKLAMATSGEADDIYTNARLLTIALAAAALAIGAFIAWYVTRSIIVPLQDAVHVARRVADGDLTTRVMVESKDETGQLLAALRDMNESLVRIVGEVRAGTDTITTASSEIAHGNMDLSSRTEDQASSLQMTASSMEELTSTVKHNADNAAQANKLATTASEVAVKGGAVVSEVVQTMGSINESAKKIVDIIGVIDGIAFQTNILALNAAVEAARAGEQGRGFAVVASEVRNLAQRSAAAAKEIKALISDSVEKVGVGAKLVDQAGTTMDEVVSSVRRVTDIISEIAAASNEQTAGIEQINQAIIQMDNVTQQNAALVEQAAAAAGSLQEQAGNLSTVVSVFKLNDSAMAPRVTAPAVRAPAQKPVIAAKPKAAPTAPARVPRPRAAMPPTLKSSPQSDDWEEF</sequence>
<feature type="domain" description="HAMP" evidence="8">
    <location>
        <begin position="205"/>
        <end position="257"/>
    </location>
</feature>
<evidence type="ECO:0000313" key="9">
    <source>
        <dbReference type="EMBL" id="OWW22011.1"/>
    </source>
</evidence>
<name>A0A254TH90_9BURK</name>
<dbReference type="AlphaFoldDB" id="A0A254TH90"/>
<evidence type="ECO:0000259" key="8">
    <source>
        <dbReference type="PROSITE" id="PS50885"/>
    </source>
</evidence>
<dbReference type="Pfam" id="PF00015">
    <property type="entry name" value="MCPsignal"/>
    <property type="match status" value="1"/>
</dbReference>
<keyword evidence="6" id="KW-0472">Membrane</keyword>
<dbReference type="InterPro" id="IPR051310">
    <property type="entry name" value="MCP_chemotaxis"/>
</dbReference>
<evidence type="ECO:0000256" key="2">
    <source>
        <dbReference type="ARBA" id="ARBA00022481"/>
    </source>
</evidence>
<reference evidence="9 10" key="1">
    <citation type="submission" date="2016-02" db="EMBL/GenBank/DDBJ databases">
        <authorList>
            <person name="Wen L."/>
            <person name="He K."/>
            <person name="Yang H."/>
        </authorList>
    </citation>
    <scope>NUCLEOTIDE SEQUENCE [LARGE SCALE GENOMIC DNA]</scope>
    <source>
        <strain evidence="9 10">TSA40</strain>
    </source>
</reference>
<dbReference type="PANTHER" id="PTHR43531:SF14">
    <property type="entry name" value="METHYL-ACCEPTING CHEMOTAXIS PROTEIN I-RELATED"/>
    <property type="match status" value="1"/>
</dbReference>
<evidence type="ECO:0000256" key="4">
    <source>
        <dbReference type="PROSITE-ProRule" id="PRU00284"/>
    </source>
</evidence>
<dbReference type="CDD" id="cd19411">
    <property type="entry name" value="MCP2201-like_sensor"/>
    <property type="match status" value="1"/>
</dbReference>
<feature type="region of interest" description="Disordered" evidence="5">
    <location>
        <begin position="528"/>
        <end position="566"/>
    </location>
</feature>
<dbReference type="InterPro" id="IPR004089">
    <property type="entry name" value="MCPsignal_dom"/>
</dbReference>
<dbReference type="PRINTS" id="PR00260">
    <property type="entry name" value="CHEMTRNSDUCR"/>
</dbReference>
<dbReference type="InterPro" id="IPR047347">
    <property type="entry name" value="YvaQ-like_sensor"/>
</dbReference>
<dbReference type="SMART" id="SM00283">
    <property type="entry name" value="MA"/>
    <property type="match status" value="1"/>
</dbReference>
<dbReference type="InterPro" id="IPR003660">
    <property type="entry name" value="HAMP_dom"/>
</dbReference>
<evidence type="ECO:0000256" key="6">
    <source>
        <dbReference type="SAM" id="Phobius"/>
    </source>
</evidence>
<feature type="transmembrane region" description="Helical" evidence="6">
    <location>
        <begin position="183"/>
        <end position="203"/>
    </location>
</feature>
<dbReference type="InterPro" id="IPR004090">
    <property type="entry name" value="Chemotax_Me-accpt_rcpt"/>
</dbReference>
<accession>A0A254TH90</accession>
<dbReference type="PANTHER" id="PTHR43531">
    <property type="entry name" value="PROTEIN ICFG"/>
    <property type="match status" value="1"/>
</dbReference>
<evidence type="ECO:0000256" key="3">
    <source>
        <dbReference type="ARBA" id="ARBA00029447"/>
    </source>
</evidence>
<gene>
    <name evidence="9" type="ORF">AYR66_23490</name>
</gene>
<evidence type="ECO:0000256" key="5">
    <source>
        <dbReference type="SAM" id="MobiDB-lite"/>
    </source>
</evidence>
<keyword evidence="2" id="KW-0488">Methylation</keyword>
<evidence type="ECO:0000259" key="7">
    <source>
        <dbReference type="PROSITE" id="PS50111"/>
    </source>
</evidence>
<dbReference type="GO" id="GO:0004888">
    <property type="term" value="F:transmembrane signaling receptor activity"/>
    <property type="evidence" value="ECO:0007669"/>
    <property type="project" value="InterPro"/>
</dbReference>
<keyword evidence="6" id="KW-0812">Transmembrane</keyword>
<comment type="similarity">
    <text evidence="3">Belongs to the methyl-accepting chemotaxis (MCP) protein family.</text>
</comment>
<dbReference type="SUPFAM" id="SSF58104">
    <property type="entry name" value="Methyl-accepting chemotaxis protein (MCP) signaling domain"/>
    <property type="match status" value="1"/>
</dbReference>
<dbReference type="Pfam" id="PF12729">
    <property type="entry name" value="4HB_MCP_1"/>
    <property type="match status" value="1"/>
</dbReference>